<feature type="domain" description="Teneurin-like YD-shell" evidence="7">
    <location>
        <begin position="2043"/>
        <end position="2132"/>
    </location>
</feature>
<dbReference type="PANTHER" id="PTHR32305">
    <property type="match status" value="1"/>
</dbReference>
<evidence type="ECO:0000256" key="5">
    <source>
        <dbReference type="SAM" id="MobiDB-lite"/>
    </source>
</evidence>
<dbReference type="SUPFAM" id="SSF69318">
    <property type="entry name" value="Integrin alpha N-terminal domain"/>
    <property type="match status" value="2"/>
</dbReference>
<dbReference type="NCBIfam" id="TIGR01643">
    <property type="entry name" value="YD_repeat_2x"/>
    <property type="match status" value="1"/>
</dbReference>
<evidence type="ECO:0000313" key="8">
    <source>
        <dbReference type="EMBL" id="TGK86869.1"/>
    </source>
</evidence>
<evidence type="ECO:0000313" key="9">
    <source>
        <dbReference type="Proteomes" id="UP000298009"/>
    </source>
</evidence>
<comment type="caution">
    <text evidence="8">The sequence shown here is derived from an EMBL/GenBank/DDBJ whole genome shotgun (WGS) entry which is preliminary data.</text>
</comment>
<dbReference type="InterPro" id="IPR031325">
    <property type="entry name" value="RHS_repeat"/>
</dbReference>
<keyword evidence="2" id="KW-0964">Secreted</keyword>
<feature type="region of interest" description="Disordered" evidence="5">
    <location>
        <begin position="2014"/>
        <end position="2035"/>
    </location>
</feature>
<dbReference type="Proteomes" id="UP000298009">
    <property type="component" value="Unassembled WGS sequence"/>
</dbReference>
<evidence type="ECO:0000256" key="4">
    <source>
        <dbReference type="ARBA" id="ARBA00023026"/>
    </source>
</evidence>
<evidence type="ECO:0000256" key="3">
    <source>
        <dbReference type="ARBA" id="ARBA00022737"/>
    </source>
</evidence>
<sequence length="2377" mass="265783">MRQILIKLILITLFSFLFLSFLAGQKLPQQMPEVSVDQNGNANFSIPLEVPDGTGGLTPSLSLSYNSISQSGLLGKGWSLSGISFIKRDPSFGLKYDSTDHYESSDHGQLVSSAGQNSVLYSKEESFFSFYPQGDYGLGPAEFIAFDKTGKKYTYGSGNSSALMSNGAVRVWALSEIREPHGETINYDWEIVKGEIYLKKISYAGNQREIRFEYETRNDFNRNFFEKQLIIRDLRLKKIRFYSEGSHVHSYEFNYSELNSIKTSLLTKIEFEKDNFFSLSTHQPLEFSYAPAHEGVSSKLTAGALTLSGGYGEQQDVEDRNIAFWKAILFAAQTAKLQINSGADRIKDPRLRELTNSFVSGGGLTEGVDYNASTDIVQTFNNKTEFVGRYPVGNDNRDSCNWGPIACMALMLGIQNDAIAYVCYQYFFLQADACNNGVNSPSKSAFPTDFDGDGVAEYSRLHGFMDYDNLSILTNDQKNNREYGSPKFPIKYNTYFDLGDVDGDMRTDLVFERNGHLNVAFSDGSSLGNYAPFSNIALNPYHQNFTMSNNYVPRDYLVDINRDGRADFIHFANDRISIYLSQGRSFLPEKIIWLGSNRSPNQETIETNPLLVHRMNQFSDIDGDGLPEHVFIASINQSSELSQIAELKARQLTEINSANAERQSYIDQIFLIFEGKEVTDEEKDSLSLKVFVDDRPLYWELVGSPGTATSSQKEIISNSVGKQFFEDKFKEILARHDLEYKEEVGKIKNVNLSGATFQMVISKLNISNGSLSQSLMDLPQSIVGYMGKNWLVDVNSDGLPDLVSLVNRNSLSNPFDYGLEDAYTMTNQVKVIFNTGGKFDTSNIVTTTLNTIVKPDRLAKGHDFNKKFTASYDFADTNEDGKVDFIVKEFNSNNFHVYFGEGNGQFSDRLVFALEAEDVSSARFEDRNEDGIVDFYYQYGKTSVTKQILSNSPQVLGGLITKVVNNVPGSEISIEYTWKKNMSGAVVKGSGNYNTSLPNIFSSMLVSRVTSVQGVGFPIEKTEYSYSNSRYKPGDMETGLNYGFESISARLFVDGVSKSKVVTNYLQNPNFPGFVGSVLVFTGNDVLVSEESKGYTKFTPHTGTKLALQTSSETSQYENGQLKDHVTSSVIYDPSYAYSPSVNDENHNGRNTRVEMSYQNNSAMKILALPTESKKTVNGSLVEHKKWTYNGADMASESKLVSSGQWYSVYYSYDAIGNVTSSTDSLGRTLSYEYGDITRSNPTVARNALGQTTKKTYDKKLDLELSVEDPNGNVVTFEYDEYGRKTASYLDGEKQESIEYSFDGSHFATKQITHSDEGEVWTKETTDLQGKIVKKESLVVDGIVSTVETKYDSLGREIQKSNSYFTGESPRWSYTYYYTQSEDTEERPKETIAATGEISRMVYGLRTTSVTTTNQSEVIRTETQNQDNWGRLVTKTAQGETLQYQYDNADRMVQISDPGNGITEIGYDIGGRKIRYSDSNSGTINYTYNVAGDLLTQTDARGVVIRKEVDGMGRITKVIPGNDIPTIYEYDSGNSVASTHVIGKLTKVTDSSGVTELAYDRKGNVIGEKRTIDDLQVLFQRSYDAFGRVKTITYPEGTLVRNHYTGTGQLAFLTMDSHDGNSLNHTVVSYEGPKVADEKYYIERKTGNGIVTKIGYDPLRMRPQSLVTYLKDSSVEQSLKYDYDKRGNISAITDLMNESRSQSFEYDHLNRVTKALGKYGEENYNYHRNGNLLNKGAFTYSYDNGNHIHAVTRVNSPNTGIVGYTYDAMGNMTTRNGDTLVYNAQNKLQRIETNGGDRFEYTYDHSGMRIKKSLQNSNTTTYSFGNYYEIHRTPGAQEKHTLYVVGAEGDMVAQYSRGDAILLNQMASNDWLVNPFCKDVNIDCDTYWKNRVGFAFISFLEDTNVYVDGKIREGHRALPWVVILGLLFWVVYKTKDQTEGTNTESLTIDLFGISILPDLTNRIQKQIPRYGTALFVVLFTFTTTAGCFPLLLGGAEGESGTPIWMLGLGNGIPSDTQSVGDEPDQGGSGGGGGSSTGNARVSGMYFFHPDHLGSITMITDGNGNVLAGGERGGKSHITYKPYGEILRTDSYGPDITKFKYTGQEEDQESGLYYYKARYYDAALGRFTSNDGMVFPDKEQGMNRMMYVEGNPIAFLDSTGNSTNYMHMINQILRHAVFGASKIASQQMRSMGRGLDYAGRNAGRGIDGGARWLASGGSYSRNKGNDLDNLFRMKNFFGALEKSDLSNWLSKQYNDFRRKPIELNDKRALRKQEDAHKRRSIGCAVYFGFGTAAFKDCYARSYAQRVKNRTDIKKGSRWNPGYDYASGEPLSPLADAEYIQREMIITYIFRCGIPSGLSTPHCLSKEEIEKGKEGDKEK</sequence>
<dbReference type="InterPro" id="IPR022385">
    <property type="entry name" value="Rhs_assc_core"/>
</dbReference>
<keyword evidence="6" id="KW-1133">Transmembrane helix</keyword>
<keyword evidence="3" id="KW-0677">Repeat</keyword>
<dbReference type="OrthoDB" id="311748at2"/>
<reference evidence="8" key="1">
    <citation type="journal article" date="2019" name="PLoS Negl. Trop. Dis.">
        <title>Revisiting the worldwide diversity of Leptospira species in the environment.</title>
        <authorList>
            <person name="Vincent A.T."/>
            <person name="Schiettekatte O."/>
            <person name="Bourhy P."/>
            <person name="Veyrier F.J."/>
            <person name="Picardeau M."/>
        </authorList>
    </citation>
    <scope>NUCLEOTIDE SEQUENCE [LARGE SCALE GENOMIC DNA]</scope>
    <source>
        <strain evidence="8">201800287</strain>
    </source>
</reference>
<dbReference type="GO" id="GO:0005737">
    <property type="term" value="C:cytoplasm"/>
    <property type="evidence" value="ECO:0007669"/>
    <property type="project" value="InterPro"/>
</dbReference>
<dbReference type="NCBIfam" id="TIGR03696">
    <property type="entry name" value="Rhs_assc_core"/>
    <property type="match status" value="1"/>
</dbReference>
<feature type="transmembrane region" description="Helical" evidence="6">
    <location>
        <begin position="1917"/>
        <end position="1932"/>
    </location>
</feature>
<evidence type="ECO:0000256" key="1">
    <source>
        <dbReference type="ARBA" id="ARBA00004613"/>
    </source>
</evidence>
<keyword evidence="9" id="KW-1185">Reference proteome</keyword>
<dbReference type="RefSeq" id="WP_135600486.1">
    <property type="nucleotide sequence ID" value="NZ_RQFK01000011.1"/>
</dbReference>
<dbReference type="InterPro" id="IPR003284">
    <property type="entry name" value="Sal_SpvB"/>
</dbReference>
<proteinExistence type="predicted"/>
<dbReference type="Pfam" id="PF05593">
    <property type="entry name" value="RHS_repeat"/>
    <property type="match status" value="1"/>
</dbReference>
<dbReference type="InterPro" id="IPR050708">
    <property type="entry name" value="T6SS_VgrG/RHS"/>
</dbReference>
<evidence type="ECO:0000256" key="2">
    <source>
        <dbReference type="ARBA" id="ARBA00022525"/>
    </source>
</evidence>
<name>A0A4R9IEZ4_9LEPT</name>
<feature type="transmembrane region" description="Helical" evidence="6">
    <location>
        <begin position="1970"/>
        <end position="1992"/>
    </location>
</feature>
<dbReference type="Pfam" id="PF25023">
    <property type="entry name" value="TEN_YD-shell"/>
    <property type="match status" value="2"/>
</dbReference>
<keyword evidence="6" id="KW-0472">Membrane</keyword>
<evidence type="ECO:0000259" key="7">
    <source>
        <dbReference type="Pfam" id="PF25023"/>
    </source>
</evidence>
<dbReference type="InterPro" id="IPR056823">
    <property type="entry name" value="TEN-like_YD-shell"/>
</dbReference>
<accession>A0A4R9IEZ4</accession>
<comment type="subcellular location">
    <subcellularLocation>
        <location evidence="1">Secreted</location>
    </subcellularLocation>
</comment>
<dbReference type="PANTHER" id="PTHR32305:SF15">
    <property type="entry name" value="PROTEIN RHSA-RELATED"/>
    <property type="match status" value="1"/>
</dbReference>
<gene>
    <name evidence="8" type="ORF">EHQ24_04520</name>
</gene>
<feature type="compositionally biased region" description="Gly residues" evidence="5">
    <location>
        <begin position="2026"/>
        <end position="2035"/>
    </location>
</feature>
<protein>
    <recommendedName>
        <fullName evidence="7">Teneurin-like YD-shell domain-containing protein</fullName>
    </recommendedName>
</protein>
<dbReference type="Gene3D" id="2.180.10.10">
    <property type="entry name" value="RHS repeat-associated core"/>
    <property type="match status" value="3"/>
</dbReference>
<keyword evidence="6" id="KW-0812">Transmembrane</keyword>
<dbReference type="Pfam" id="PF03534">
    <property type="entry name" value="SpvB"/>
    <property type="match status" value="1"/>
</dbReference>
<feature type="domain" description="Teneurin-like YD-shell" evidence="7">
    <location>
        <begin position="1664"/>
        <end position="1826"/>
    </location>
</feature>
<evidence type="ECO:0000256" key="6">
    <source>
        <dbReference type="SAM" id="Phobius"/>
    </source>
</evidence>
<keyword evidence="4" id="KW-0843">Virulence</keyword>
<organism evidence="8 9">
    <name type="scientific">Leptospira noumeaensis</name>
    <dbReference type="NCBI Taxonomy" id="2484964"/>
    <lineage>
        <taxon>Bacteria</taxon>
        <taxon>Pseudomonadati</taxon>
        <taxon>Spirochaetota</taxon>
        <taxon>Spirochaetia</taxon>
        <taxon>Leptospirales</taxon>
        <taxon>Leptospiraceae</taxon>
        <taxon>Leptospira</taxon>
    </lineage>
</organism>
<dbReference type="InterPro" id="IPR028994">
    <property type="entry name" value="Integrin_alpha_N"/>
</dbReference>
<dbReference type="GO" id="GO:0005576">
    <property type="term" value="C:extracellular region"/>
    <property type="evidence" value="ECO:0007669"/>
    <property type="project" value="UniProtKB-SubCell"/>
</dbReference>
<dbReference type="EMBL" id="RQFK01000011">
    <property type="protein sequence ID" value="TGK86869.1"/>
    <property type="molecule type" value="Genomic_DNA"/>
</dbReference>
<dbReference type="InterPro" id="IPR006530">
    <property type="entry name" value="YD"/>
</dbReference>